<evidence type="ECO:0000256" key="4">
    <source>
        <dbReference type="ARBA" id="ARBA00023274"/>
    </source>
</evidence>
<dbReference type="SUPFAM" id="SSF50715">
    <property type="entry name" value="Ribosomal protein L25-like"/>
    <property type="match status" value="1"/>
</dbReference>
<dbReference type="InterPro" id="IPR001021">
    <property type="entry name" value="Ribosomal_bL25_long"/>
</dbReference>
<comment type="subunit">
    <text evidence="5">Part of the 50S ribosomal subunit; part of the 5S rRNA/L5/L18/L25 subcomplex. Contacts the 5S rRNA. Binds to the 5S rRNA independently of L5 and L18.</text>
</comment>
<comment type="similarity">
    <text evidence="5">Belongs to the bacterial ribosomal protein bL25 family. CTC subfamily.</text>
</comment>
<dbReference type="NCBIfam" id="TIGR00731">
    <property type="entry name" value="bL25_bact_ctc"/>
    <property type="match status" value="1"/>
</dbReference>
<keyword evidence="4 5" id="KW-0687">Ribonucleoprotein</keyword>
<gene>
    <name evidence="5" type="primary">rplY</name>
    <name evidence="5" type="synonym">ctc</name>
    <name evidence="9" type="ORF">K8V08_08645</name>
</gene>
<dbReference type="InterPro" id="IPR020930">
    <property type="entry name" value="Ribosomal_uL5_bac-type"/>
</dbReference>
<keyword evidence="1 5" id="KW-0699">rRNA-binding</keyword>
<dbReference type="InterPro" id="IPR020057">
    <property type="entry name" value="Ribosomal_bL25_b-dom"/>
</dbReference>
<dbReference type="GO" id="GO:0006412">
    <property type="term" value="P:translation"/>
    <property type="evidence" value="ECO:0007669"/>
    <property type="project" value="UniProtKB-UniRule"/>
</dbReference>
<evidence type="ECO:0000256" key="1">
    <source>
        <dbReference type="ARBA" id="ARBA00022730"/>
    </source>
</evidence>
<proteinExistence type="inferred from homology"/>
<dbReference type="PANTHER" id="PTHR33284:SF1">
    <property type="entry name" value="RIBOSOMAL PROTEIN L25_GLN-TRNA SYNTHETASE, ANTI-CODON-BINDING DOMAIN-CONTAINING PROTEIN"/>
    <property type="match status" value="1"/>
</dbReference>
<feature type="compositionally biased region" description="Acidic residues" evidence="6">
    <location>
        <begin position="185"/>
        <end position="198"/>
    </location>
</feature>
<dbReference type="AlphaFoldDB" id="A0A921MFF6"/>
<dbReference type="InterPro" id="IPR037121">
    <property type="entry name" value="Ribosomal_bL25_C"/>
</dbReference>
<comment type="function">
    <text evidence="5">This is one of the proteins that binds to the 5S RNA in the ribosome where it forms part of the central protuberance.</text>
</comment>
<feature type="domain" description="Large ribosomal subunit protein bL25 beta" evidence="8">
    <location>
        <begin position="100"/>
        <end position="178"/>
    </location>
</feature>
<dbReference type="GO" id="GO:0022625">
    <property type="term" value="C:cytosolic large ribosomal subunit"/>
    <property type="evidence" value="ECO:0007669"/>
    <property type="project" value="TreeGrafter"/>
</dbReference>
<evidence type="ECO:0000256" key="3">
    <source>
        <dbReference type="ARBA" id="ARBA00022980"/>
    </source>
</evidence>
<feature type="domain" description="Large ribosomal subunit protein bL25 L25" evidence="7">
    <location>
        <begin position="6"/>
        <end position="92"/>
    </location>
</feature>
<evidence type="ECO:0000313" key="9">
    <source>
        <dbReference type="EMBL" id="HJG80466.1"/>
    </source>
</evidence>
<dbReference type="EMBL" id="DYUK01000185">
    <property type="protein sequence ID" value="HJG80466.1"/>
    <property type="molecule type" value="Genomic_DNA"/>
</dbReference>
<evidence type="ECO:0000256" key="2">
    <source>
        <dbReference type="ARBA" id="ARBA00022884"/>
    </source>
</evidence>
<feature type="compositionally biased region" description="Acidic residues" evidence="6">
    <location>
        <begin position="205"/>
        <end position="214"/>
    </location>
</feature>
<organism evidence="9 10">
    <name type="scientific">Brevibacterium senegalense</name>
    <dbReference type="NCBI Taxonomy" id="1033736"/>
    <lineage>
        <taxon>Bacteria</taxon>
        <taxon>Bacillati</taxon>
        <taxon>Actinomycetota</taxon>
        <taxon>Actinomycetes</taxon>
        <taxon>Micrococcales</taxon>
        <taxon>Brevibacteriaceae</taxon>
        <taxon>Brevibacterium</taxon>
    </lineage>
</organism>
<dbReference type="InterPro" id="IPR011035">
    <property type="entry name" value="Ribosomal_bL25/Gln-tRNA_synth"/>
</dbReference>
<dbReference type="Gene3D" id="2.170.120.20">
    <property type="entry name" value="Ribosomal protein L25, beta domain"/>
    <property type="match status" value="1"/>
</dbReference>
<accession>A0A921MFF6</accession>
<dbReference type="HAMAP" id="MF_01334">
    <property type="entry name" value="Ribosomal_bL25_CTC"/>
    <property type="match status" value="1"/>
</dbReference>
<dbReference type="PANTHER" id="PTHR33284">
    <property type="entry name" value="RIBOSOMAL PROTEIN L25/GLN-TRNA SYNTHETASE, ANTI-CODON-BINDING DOMAIN-CONTAINING PROTEIN"/>
    <property type="match status" value="1"/>
</dbReference>
<evidence type="ECO:0000313" key="10">
    <source>
        <dbReference type="Proteomes" id="UP000784435"/>
    </source>
</evidence>
<dbReference type="Proteomes" id="UP000784435">
    <property type="component" value="Unassembled WGS sequence"/>
</dbReference>
<keyword evidence="3 5" id="KW-0689">Ribosomal protein</keyword>
<evidence type="ECO:0000259" key="8">
    <source>
        <dbReference type="Pfam" id="PF14693"/>
    </source>
</evidence>
<dbReference type="GO" id="GO:0003735">
    <property type="term" value="F:structural constituent of ribosome"/>
    <property type="evidence" value="ECO:0007669"/>
    <property type="project" value="InterPro"/>
</dbReference>
<dbReference type="Gene3D" id="2.40.240.10">
    <property type="entry name" value="Ribosomal Protein L25, Chain P"/>
    <property type="match status" value="1"/>
</dbReference>
<reference evidence="9" key="2">
    <citation type="submission" date="2021-09" db="EMBL/GenBank/DDBJ databases">
        <authorList>
            <person name="Gilroy R."/>
        </authorList>
    </citation>
    <scope>NUCLEOTIDE SEQUENCE</scope>
    <source>
        <strain evidence="9">ChiGjej5B5-7349</strain>
    </source>
</reference>
<protein>
    <recommendedName>
        <fullName evidence="5">Large ribosomal subunit protein bL25</fullName>
    </recommendedName>
    <alternativeName>
        <fullName evidence="5">General stress protein CTC</fullName>
    </alternativeName>
</protein>
<feature type="region of interest" description="Disordered" evidence="6">
    <location>
        <begin position="185"/>
        <end position="226"/>
    </location>
</feature>
<name>A0A921MFF6_9MICO</name>
<evidence type="ECO:0000259" key="7">
    <source>
        <dbReference type="Pfam" id="PF01386"/>
    </source>
</evidence>
<dbReference type="Pfam" id="PF14693">
    <property type="entry name" value="Ribosomal_TL5_C"/>
    <property type="match status" value="1"/>
</dbReference>
<dbReference type="InterPro" id="IPR029751">
    <property type="entry name" value="Ribosomal_L25_dom"/>
</dbReference>
<keyword evidence="2 5" id="KW-0694">RNA-binding</keyword>
<reference evidence="9" key="1">
    <citation type="journal article" date="2021" name="PeerJ">
        <title>Extensive microbial diversity within the chicken gut microbiome revealed by metagenomics and culture.</title>
        <authorList>
            <person name="Gilroy R."/>
            <person name="Ravi A."/>
            <person name="Getino M."/>
            <person name="Pursley I."/>
            <person name="Horton D.L."/>
            <person name="Alikhan N.F."/>
            <person name="Baker D."/>
            <person name="Gharbi K."/>
            <person name="Hall N."/>
            <person name="Watson M."/>
            <person name="Adriaenssens E.M."/>
            <person name="Foster-Nyarko E."/>
            <person name="Jarju S."/>
            <person name="Secka A."/>
            <person name="Antonio M."/>
            <person name="Oren A."/>
            <person name="Chaudhuri R.R."/>
            <person name="La Ragione R."/>
            <person name="Hildebrand F."/>
            <person name="Pallen M.J."/>
        </authorList>
    </citation>
    <scope>NUCLEOTIDE SEQUENCE</scope>
    <source>
        <strain evidence="9">ChiGjej5B5-7349</strain>
    </source>
</reference>
<sequence>MADATLDVTRREEFGKGAARRFRREGKIPAVLYGHGMEPVHLLLDSHPTMLALRTPNALLKLTNPESGKSEMALAKDVQINPVTRVIEHLDLLLVKRGEKVEVDVPVVVEGEAAPGTMVSVDNQSLLISADATKLPESIEVSIEGREVGEHVYAADVTMPEGTELVSDGELLVVNISAELSEEQLEAELESDAVDEEAAAATGAEPDDAQESSDDEAKAEEAGEEE</sequence>
<dbReference type="GO" id="GO:0008097">
    <property type="term" value="F:5S rRNA binding"/>
    <property type="evidence" value="ECO:0007669"/>
    <property type="project" value="InterPro"/>
</dbReference>
<evidence type="ECO:0000256" key="6">
    <source>
        <dbReference type="SAM" id="MobiDB-lite"/>
    </source>
</evidence>
<comment type="caution">
    <text evidence="9">The sequence shown here is derived from an EMBL/GenBank/DDBJ whole genome shotgun (WGS) entry which is preliminary data.</text>
</comment>
<evidence type="ECO:0000256" key="5">
    <source>
        <dbReference type="HAMAP-Rule" id="MF_01334"/>
    </source>
</evidence>
<dbReference type="Pfam" id="PF01386">
    <property type="entry name" value="Ribosomal_L25p"/>
    <property type="match status" value="1"/>
</dbReference>
<dbReference type="InterPro" id="IPR020056">
    <property type="entry name" value="Rbsml_bL25/Gln-tRNA_synth_N"/>
</dbReference>
<feature type="compositionally biased region" description="Basic and acidic residues" evidence="6">
    <location>
        <begin position="215"/>
        <end position="226"/>
    </location>
</feature>
<dbReference type="NCBIfam" id="NF004131">
    <property type="entry name" value="PRK05618.2-1"/>
    <property type="match status" value="1"/>
</dbReference>
<dbReference type="CDD" id="cd00495">
    <property type="entry name" value="Ribosomal_L25_TL5_CTC"/>
    <property type="match status" value="1"/>
</dbReference>